<comment type="caution">
    <text evidence="12">The sequence shown here is derived from an EMBL/GenBank/DDBJ whole genome shotgun (WGS) entry which is preliminary data.</text>
</comment>
<evidence type="ECO:0000256" key="11">
    <source>
        <dbReference type="SAM" id="Phobius"/>
    </source>
</evidence>
<dbReference type="GO" id="GO:0015627">
    <property type="term" value="C:type II protein secretion system complex"/>
    <property type="evidence" value="ECO:0007669"/>
    <property type="project" value="InterPro"/>
</dbReference>
<keyword evidence="7 10" id="KW-0653">Protein transport</keyword>
<dbReference type="Pfam" id="PF04612">
    <property type="entry name" value="T2SSM"/>
    <property type="match status" value="1"/>
</dbReference>
<keyword evidence="9 10" id="KW-0472">Membrane</keyword>
<name>A0A368NMR3_9GAMM</name>
<accession>A0A368NMR3</accession>
<evidence type="ECO:0000313" key="13">
    <source>
        <dbReference type="Proteomes" id="UP000252558"/>
    </source>
</evidence>
<comment type="function">
    <text evidence="10">Inner membrane component of the type II secretion system required for the energy-dependent secretion of extracellular factors such as proteases and toxins from the periplasm.</text>
</comment>
<evidence type="ECO:0000256" key="8">
    <source>
        <dbReference type="ARBA" id="ARBA00022989"/>
    </source>
</evidence>
<evidence type="ECO:0000256" key="6">
    <source>
        <dbReference type="ARBA" id="ARBA00022692"/>
    </source>
</evidence>
<keyword evidence="6 11" id="KW-0812">Transmembrane</keyword>
<dbReference type="EMBL" id="QPID01000003">
    <property type="protein sequence ID" value="RCU51145.1"/>
    <property type="molecule type" value="Genomic_DNA"/>
</dbReference>
<evidence type="ECO:0000256" key="3">
    <source>
        <dbReference type="ARBA" id="ARBA00022448"/>
    </source>
</evidence>
<gene>
    <name evidence="12" type="ORF">DU002_07485</name>
</gene>
<dbReference type="Proteomes" id="UP000252558">
    <property type="component" value="Unassembled WGS sequence"/>
</dbReference>
<dbReference type="PIRSF" id="PIRSF006291">
    <property type="entry name" value="GspM"/>
    <property type="match status" value="1"/>
</dbReference>
<evidence type="ECO:0000256" key="9">
    <source>
        <dbReference type="ARBA" id="ARBA00023136"/>
    </source>
</evidence>
<dbReference type="GO" id="GO:0015628">
    <property type="term" value="P:protein secretion by the type II secretion system"/>
    <property type="evidence" value="ECO:0007669"/>
    <property type="project" value="InterPro"/>
</dbReference>
<evidence type="ECO:0000313" key="12">
    <source>
        <dbReference type="EMBL" id="RCU51145.1"/>
    </source>
</evidence>
<keyword evidence="4 10" id="KW-1003">Cell membrane</keyword>
<keyword evidence="13" id="KW-1185">Reference proteome</keyword>
<evidence type="ECO:0000256" key="5">
    <source>
        <dbReference type="ARBA" id="ARBA00022519"/>
    </source>
</evidence>
<evidence type="ECO:0000256" key="2">
    <source>
        <dbReference type="ARBA" id="ARBA00010637"/>
    </source>
</evidence>
<evidence type="ECO:0000256" key="7">
    <source>
        <dbReference type="ARBA" id="ARBA00022927"/>
    </source>
</evidence>
<keyword evidence="3 10" id="KW-0813">Transport</keyword>
<dbReference type="GO" id="GO:0005886">
    <property type="term" value="C:plasma membrane"/>
    <property type="evidence" value="ECO:0007669"/>
    <property type="project" value="UniProtKB-SubCell"/>
</dbReference>
<protein>
    <recommendedName>
        <fullName evidence="10">Type II secretion system protein M</fullName>
        <shortName evidence="10">T2SS protein M</shortName>
    </recommendedName>
    <alternativeName>
        <fullName evidence="10">General secretion pathway protein M</fullName>
    </alternativeName>
</protein>
<dbReference type="InterPro" id="IPR007690">
    <property type="entry name" value="T2SS_GspM"/>
</dbReference>
<comment type="similarity">
    <text evidence="2 10">Belongs to the GSP M family.</text>
</comment>
<dbReference type="AlphaFoldDB" id="A0A368NMR3"/>
<evidence type="ECO:0000256" key="4">
    <source>
        <dbReference type="ARBA" id="ARBA00022475"/>
    </source>
</evidence>
<comment type="subcellular location">
    <subcellularLocation>
        <location evidence="1">Cell inner membrane</location>
        <topology evidence="1">Single-pass membrane protein</topology>
    </subcellularLocation>
</comment>
<keyword evidence="8 11" id="KW-1133">Transmembrane helix</keyword>
<proteinExistence type="inferred from homology"/>
<evidence type="ECO:0000256" key="1">
    <source>
        <dbReference type="ARBA" id="ARBA00004377"/>
    </source>
</evidence>
<organism evidence="12 13">
    <name type="scientific">Corallincola holothuriorum</name>
    <dbReference type="NCBI Taxonomy" id="2282215"/>
    <lineage>
        <taxon>Bacteria</taxon>
        <taxon>Pseudomonadati</taxon>
        <taxon>Pseudomonadota</taxon>
        <taxon>Gammaproteobacteria</taxon>
        <taxon>Alteromonadales</taxon>
        <taxon>Psychromonadaceae</taxon>
        <taxon>Corallincola</taxon>
    </lineage>
</organism>
<sequence>MNALKTYLDGLDVREKQLLAMAAVAVVVAIFYWGLWSPLNNAVADEQQALSSAESRLAEMKRAAVEVVNLRASTGKGNVRSGSLSSIVNRTAKAQKVVIARIQPQGEDLQVWIDRVAFNDFLRWLQILKQQYGIDVGSLDLTSEQETGVVRIRRLQLRRG</sequence>
<dbReference type="RefSeq" id="WP_114337741.1">
    <property type="nucleotide sequence ID" value="NZ_QPID01000003.1"/>
</dbReference>
<dbReference type="OrthoDB" id="6624834at2"/>
<dbReference type="SUPFAM" id="SSF103054">
    <property type="entry name" value="General secretion pathway protein M, EpsM"/>
    <property type="match status" value="1"/>
</dbReference>
<dbReference type="Gene3D" id="3.30.1360.100">
    <property type="entry name" value="General secretion pathway protein M, EpsM"/>
    <property type="match status" value="1"/>
</dbReference>
<evidence type="ECO:0000256" key="10">
    <source>
        <dbReference type="PIRNR" id="PIRNR006291"/>
    </source>
</evidence>
<keyword evidence="5 10" id="KW-0997">Cell inner membrane</keyword>
<dbReference type="InterPro" id="IPR023229">
    <property type="entry name" value="T2SS_M_periplasmic_sf"/>
</dbReference>
<feature type="transmembrane region" description="Helical" evidence="11">
    <location>
        <begin position="18"/>
        <end position="36"/>
    </location>
</feature>
<reference evidence="12 13" key="1">
    <citation type="submission" date="2018-07" db="EMBL/GenBank/DDBJ databases">
        <title>Corallincola holothuriorum sp. nov., a new facultative anaerobe isolated from sea cucumber Apostichopus japonicus.</title>
        <authorList>
            <person name="Xia H."/>
        </authorList>
    </citation>
    <scope>NUCLEOTIDE SEQUENCE [LARGE SCALE GENOMIC DNA]</scope>
    <source>
        <strain evidence="12 13">C4</strain>
    </source>
</reference>